<evidence type="ECO:0000313" key="2">
    <source>
        <dbReference type="EMBL" id="CAI6359252.1"/>
    </source>
</evidence>
<dbReference type="GO" id="GO:0071897">
    <property type="term" value="P:DNA biosynthetic process"/>
    <property type="evidence" value="ECO:0007669"/>
    <property type="project" value="UniProtKB-ARBA"/>
</dbReference>
<organism evidence="2 3">
    <name type="scientific">Macrosiphum euphorbiae</name>
    <name type="common">potato aphid</name>
    <dbReference type="NCBI Taxonomy" id="13131"/>
    <lineage>
        <taxon>Eukaryota</taxon>
        <taxon>Metazoa</taxon>
        <taxon>Ecdysozoa</taxon>
        <taxon>Arthropoda</taxon>
        <taxon>Hexapoda</taxon>
        <taxon>Insecta</taxon>
        <taxon>Pterygota</taxon>
        <taxon>Neoptera</taxon>
        <taxon>Paraneoptera</taxon>
        <taxon>Hemiptera</taxon>
        <taxon>Sternorrhyncha</taxon>
        <taxon>Aphidomorpha</taxon>
        <taxon>Aphidoidea</taxon>
        <taxon>Aphididae</taxon>
        <taxon>Macrosiphini</taxon>
        <taxon>Macrosiphum</taxon>
    </lineage>
</organism>
<comment type="caution">
    <text evidence="2">The sequence shown here is derived from an EMBL/GenBank/DDBJ whole genome shotgun (WGS) entry which is preliminary data.</text>
</comment>
<dbReference type="Pfam" id="PF00078">
    <property type="entry name" value="RVT_1"/>
    <property type="match status" value="1"/>
</dbReference>
<dbReference type="EMBL" id="CARXXK010000002">
    <property type="protein sequence ID" value="CAI6359252.1"/>
    <property type="molecule type" value="Genomic_DNA"/>
</dbReference>
<accession>A0AAV0WUP3</accession>
<dbReference type="PROSITE" id="PS50878">
    <property type="entry name" value="RT_POL"/>
    <property type="match status" value="1"/>
</dbReference>
<dbReference type="InterPro" id="IPR000477">
    <property type="entry name" value="RT_dom"/>
</dbReference>
<evidence type="ECO:0000313" key="3">
    <source>
        <dbReference type="Proteomes" id="UP001160148"/>
    </source>
</evidence>
<sequence length="396" mass="44392">MNECIENAIFPDCWKVSRLVIIPKSGKKVRSNHKSYRPISLLPMMSKVLETLIIKRIESETSLNVIGNQHGFVAGRSTITAMESLYNWANASKCRHVFGVFLDITGAFDNVKWSPILERLHEIGASIRSRHAKLKIENVVKTRQLTRGCPQGSQLGPTLWKVDMSDIGTPPDQQTQHVVTYADDIAILTGAARPQTVFKRMTEYLDVMRTWAEKYSETKTQLMSVKGGLKPTYSITFGTNNEAAVIESTSSVKNLGVILDPRQSYADHIFELAGKSKDLYKRLRGMSSANWGMSRRTARIIYEGVFLPRITYAAEVWWEGVKLEKCKKKLGSMQRDPLIAITSAYRTASTNCLAAVAGELPLDLKIIEYVFKRQAKLGAITPESLNSRVSYSHSGR</sequence>
<reference evidence="2 3" key="1">
    <citation type="submission" date="2023-01" db="EMBL/GenBank/DDBJ databases">
        <authorList>
            <person name="Whitehead M."/>
        </authorList>
    </citation>
    <scope>NUCLEOTIDE SEQUENCE [LARGE SCALE GENOMIC DNA]</scope>
</reference>
<keyword evidence="3" id="KW-1185">Reference proteome</keyword>
<feature type="domain" description="Reverse transcriptase" evidence="1">
    <location>
        <begin position="3"/>
        <end position="259"/>
    </location>
</feature>
<dbReference type="CDD" id="cd01650">
    <property type="entry name" value="RT_nLTR_like"/>
    <property type="match status" value="1"/>
</dbReference>
<dbReference type="PANTHER" id="PTHR19446">
    <property type="entry name" value="REVERSE TRANSCRIPTASES"/>
    <property type="match status" value="1"/>
</dbReference>
<dbReference type="AlphaFoldDB" id="A0AAV0WUP3"/>
<gene>
    <name evidence="2" type="ORF">MEUPH1_LOCUS14682</name>
</gene>
<protein>
    <recommendedName>
        <fullName evidence="1">Reverse transcriptase domain-containing protein</fullName>
    </recommendedName>
</protein>
<proteinExistence type="predicted"/>
<dbReference type="SUPFAM" id="SSF56672">
    <property type="entry name" value="DNA/RNA polymerases"/>
    <property type="match status" value="1"/>
</dbReference>
<dbReference type="InterPro" id="IPR043502">
    <property type="entry name" value="DNA/RNA_pol_sf"/>
</dbReference>
<evidence type="ECO:0000259" key="1">
    <source>
        <dbReference type="PROSITE" id="PS50878"/>
    </source>
</evidence>
<dbReference type="Proteomes" id="UP001160148">
    <property type="component" value="Unassembled WGS sequence"/>
</dbReference>
<name>A0AAV0WUP3_9HEMI</name>